<proteinExistence type="predicted"/>
<evidence type="ECO:0000313" key="2">
    <source>
        <dbReference type="EMBL" id="ULN43031.1"/>
    </source>
</evidence>
<dbReference type="EMBL" id="CP092362">
    <property type="protein sequence ID" value="ULN43031.1"/>
    <property type="molecule type" value="Genomic_DNA"/>
</dbReference>
<feature type="region of interest" description="Disordered" evidence="1">
    <location>
        <begin position="1"/>
        <end position="70"/>
    </location>
</feature>
<dbReference type="Proteomes" id="UP001055337">
    <property type="component" value="Chromosome"/>
</dbReference>
<gene>
    <name evidence="2" type="ORF">MI149_08110</name>
</gene>
<sequence>MIERDSIPDDVPVPDAVEQNRSVAESADLENVDPAERVPIDDGSAPLESNELDWQEQRQVVEDPDPDEFR</sequence>
<accession>A0ABY3TNJ3</accession>
<protein>
    <submittedName>
        <fullName evidence="2">Uncharacterized protein</fullName>
    </submittedName>
</protein>
<evidence type="ECO:0000313" key="3">
    <source>
        <dbReference type="Proteomes" id="UP001055337"/>
    </source>
</evidence>
<evidence type="ECO:0000256" key="1">
    <source>
        <dbReference type="SAM" id="MobiDB-lite"/>
    </source>
</evidence>
<keyword evidence="3" id="KW-1185">Reference proteome</keyword>
<name>A0ABY3TNJ3_9MYCO</name>
<feature type="compositionally biased region" description="Basic and acidic residues" evidence="1">
    <location>
        <begin position="55"/>
        <end position="70"/>
    </location>
</feature>
<reference evidence="2" key="1">
    <citation type="submission" date="2022-08" db="EMBL/GenBank/DDBJ databases">
        <title>Whole genome sequencing of non-tuberculosis mycobacteria type-strains.</title>
        <authorList>
            <person name="Igarashi Y."/>
            <person name="Osugi A."/>
            <person name="Mitarai S."/>
        </authorList>
    </citation>
    <scope>NUCLEOTIDE SEQUENCE</scope>
    <source>
        <strain evidence="2">JCM 16369</strain>
    </source>
</reference>
<organism evidence="2 3">
    <name type="scientific">Mycolicibacterium crocinum</name>
    <dbReference type="NCBI Taxonomy" id="388459"/>
    <lineage>
        <taxon>Bacteria</taxon>
        <taxon>Bacillati</taxon>
        <taxon>Actinomycetota</taxon>
        <taxon>Actinomycetes</taxon>
        <taxon>Mycobacteriales</taxon>
        <taxon>Mycobacteriaceae</taxon>
        <taxon>Mycolicibacterium</taxon>
    </lineage>
</organism>
<dbReference type="RefSeq" id="WP_240179356.1">
    <property type="nucleotide sequence ID" value="NZ_CP092362.2"/>
</dbReference>